<proteinExistence type="predicted"/>
<comment type="caution">
    <text evidence="1">The sequence shown here is derived from an EMBL/GenBank/DDBJ whole genome shotgun (WGS) entry which is preliminary data.</text>
</comment>
<dbReference type="EMBL" id="JAVDWA010000007">
    <property type="protein sequence ID" value="MDR7074351.1"/>
    <property type="molecule type" value="Genomic_DNA"/>
</dbReference>
<dbReference type="Proteomes" id="UP001258181">
    <property type="component" value="Unassembled WGS sequence"/>
</dbReference>
<reference evidence="1 2" key="1">
    <citation type="submission" date="2023-07" db="EMBL/GenBank/DDBJ databases">
        <title>Sorghum-associated microbial communities from plants grown in Nebraska, USA.</title>
        <authorList>
            <person name="Schachtman D."/>
        </authorList>
    </citation>
    <scope>NUCLEOTIDE SEQUENCE [LARGE SCALE GENOMIC DNA]</scope>
    <source>
        <strain evidence="1 2">BE211</strain>
    </source>
</reference>
<dbReference type="RefSeq" id="WP_310261164.1">
    <property type="nucleotide sequence ID" value="NZ_JAVDWA010000007.1"/>
</dbReference>
<evidence type="ECO:0000313" key="2">
    <source>
        <dbReference type="Proteomes" id="UP001258181"/>
    </source>
</evidence>
<evidence type="ECO:0008006" key="3">
    <source>
        <dbReference type="Google" id="ProtNLM"/>
    </source>
</evidence>
<keyword evidence="2" id="KW-1185">Reference proteome</keyword>
<gene>
    <name evidence="1" type="ORF">J2X07_003347</name>
</gene>
<protein>
    <recommendedName>
        <fullName evidence="3">XRE family transcriptional regulator</fullName>
    </recommendedName>
</protein>
<organism evidence="1 2">
    <name type="scientific">Fictibacillus barbaricus</name>
    <dbReference type="NCBI Taxonomy" id="182136"/>
    <lineage>
        <taxon>Bacteria</taxon>
        <taxon>Bacillati</taxon>
        <taxon>Bacillota</taxon>
        <taxon>Bacilli</taxon>
        <taxon>Bacillales</taxon>
        <taxon>Fictibacillaceae</taxon>
        <taxon>Fictibacillus</taxon>
    </lineage>
</organism>
<evidence type="ECO:0000313" key="1">
    <source>
        <dbReference type="EMBL" id="MDR7074351.1"/>
    </source>
</evidence>
<accession>A0ABU1U4E5</accession>
<name>A0ABU1U4E5_9BACL</name>
<sequence length="163" mass="19189">MIDQKILLELQEYIEQHFIYESSFKYSECMEQELILDSIHFELDEFVNNHRKKTLQELLFSFIDKRDVKDSYVYKKAGIDRKLFSKIRSSSDYRPSKNTIIALALALELNEDDFDELLESGGYSLSDSDTSDLVIKFCLEKKIYNVMQVNECLDYFSMKTLGV</sequence>